<keyword evidence="7 9" id="KW-1133">Transmembrane helix</keyword>
<comment type="subcellular location">
    <subcellularLocation>
        <location evidence="1">Cell inner membrane</location>
        <topology evidence="1">Multi-pass membrane protein</topology>
    </subcellularLocation>
    <subcellularLocation>
        <location evidence="9">Cell membrane</location>
        <topology evidence="9">Multi-pass membrane protein</topology>
    </subcellularLocation>
</comment>
<evidence type="ECO:0000256" key="5">
    <source>
        <dbReference type="ARBA" id="ARBA00022692"/>
    </source>
</evidence>
<dbReference type="Proteomes" id="UP000678276">
    <property type="component" value="Unassembled WGS sequence"/>
</dbReference>
<dbReference type="CDD" id="cd06261">
    <property type="entry name" value="TM_PBP2"/>
    <property type="match status" value="1"/>
</dbReference>
<evidence type="ECO:0000256" key="1">
    <source>
        <dbReference type="ARBA" id="ARBA00004429"/>
    </source>
</evidence>
<feature type="transmembrane region" description="Helical" evidence="9">
    <location>
        <begin position="56"/>
        <end position="78"/>
    </location>
</feature>
<feature type="transmembrane region" description="Helical" evidence="9">
    <location>
        <begin position="137"/>
        <end position="157"/>
    </location>
</feature>
<evidence type="ECO:0000256" key="6">
    <source>
        <dbReference type="ARBA" id="ARBA00022970"/>
    </source>
</evidence>
<dbReference type="RefSeq" id="WP_209594738.1">
    <property type="nucleotide sequence ID" value="NZ_JAGJCF010000006.1"/>
</dbReference>
<reference evidence="11 12" key="1">
    <citation type="submission" date="2021-04" db="EMBL/GenBank/DDBJ databases">
        <title>Whole genome sequence of Jiella sp. KSK16Y-1.</title>
        <authorList>
            <person name="Tuo L."/>
        </authorList>
    </citation>
    <scope>NUCLEOTIDE SEQUENCE [LARGE SCALE GENOMIC DNA]</scope>
    <source>
        <strain evidence="11 12">KSK16Y-1</strain>
    </source>
</reference>
<keyword evidence="8 9" id="KW-0472">Membrane</keyword>
<dbReference type="Pfam" id="PF00528">
    <property type="entry name" value="BPD_transp_1"/>
    <property type="match status" value="1"/>
</dbReference>
<dbReference type="InterPro" id="IPR035906">
    <property type="entry name" value="MetI-like_sf"/>
</dbReference>
<sequence>MSAETHPAPRSSSWASVLNNPTVRSIVIQVTLIVALVVFVWWIVSNTARNLAEANIASGFGFLWSRAGFDIAITPIAYTSNETYGEAIVIGILNTLIISGAGIALATILGFIVGIGRLSGNFLIRLLSTVYVETFRNIPPLLVILFWYFGVLSVLGGPRGLEENAFGVYLTNRGLQVPAVIFGFLAWASLVAFVVGIVATVIIARRNKAHQLATGERKPLLWTAVALIVGLPIIAFLVTGLPATMEFPTANRFNLAGGIQIRPEFISLWLALSIYTGAFIAEIVRAGIMSVSKGQNEAASALGLTRGQALRLVVVPQAFRVIIPPLTSQYLNLTKNSSLGLAVGYPELVAVGSTVLNQSGQSIEVVCIWMAVYLTISLSVSAFMNWFNSKMALVER</sequence>
<feature type="transmembrane region" description="Helical" evidence="9">
    <location>
        <begin position="26"/>
        <end position="44"/>
    </location>
</feature>
<evidence type="ECO:0000256" key="4">
    <source>
        <dbReference type="ARBA" id="ARBA00022475"/>
    </source>
</evidence>
<keyword evidence="3 9" id="KW-0813">Transport</keyword>
<dbReference type="Gene3D" id="1.10.3720.10">
    <property type="entry name" value="MetI-like"/>
    <property type="match status" value="2"/>
</dbReference>
<accession>A0ABS4BHU5</accession>
<keyword evidence="6" id="KW-0029">Amino-acid transport</keyword>
<protein>
    <submittedName>
        <fullName evidence="11">Amino acid ABC transporter permease</fullName>
    </submittedName>
</protein>
<evidence type="ECO:0000313" key="12">
    <source>
        <dbReference type="Proteomes" id="UP000678276"/>
    </source>
</evidence>
<name>A0ABS4BHU5_9HYPH</name>
<evidence type="ECO:0000259" key="10">
    <source>
        <dbReference type="PROSITE" id="PS50928"/>
    </source>
</evidence>
<comment type="similarity">
    <text evidence="2">Belongs to the binding-protein-dependent transport system permease family. HisMQ subfamily.</text>
</comment>
<dbReference type="SUPFAM" id="SSF161098">
    <property type="entry name" value="MetI-like"/>
    <property type="match status" value="2"/>
</dbReference>
<feature type="transmembrane region" description="Helical" evidence="9">
    <location>
        <begin position="177"/>
        <end position="204"/>
    </location>
</feature>
<feature type="transmembrane region" description="Helical" evidence="9">
    <location>
        <begin position="90"/>
        <end position="116"/>
    </location>
</feature>
<evidence type="ECO:0000313" key="11">
    <source>
        <dbReference type="EMBL" id="MBP0616261.1"/>
    </source>
</evidence>
<evidence type="ECO:0000256" key="3">
    <source>
        <dbReference type="ARBA" id="ARBA00022448"/>
    </source>
</evidence>
<evidence type="ECO:0000256" key="9">
    <source>
        <dbReference type="RuleBase" id="RU363032"/>
    </source>
</evidence>
<feature type="transmembrane region" description="Helical" evidence="9">
    <location>
        <begin position="366"/>
        <end position="387"/>
    </location>
</feature>
<dbReference type="PANTHER" id="PTHR30614:SF37">
    <property type="entry name" value="AMINO-ACID ABC TRANSPORTER PERMEASE PROTEIN YHDX-RELATED"/>
    <property type="match status" value="1"/>
</dbReference>
<keyword evidence="4" id="KW-1003">Cell membrane</keyword>
<feature type="transmembrane region" description="Helical" evidence="9">
    <location>
        <begin position="220"/>
        <end position="245"/>
    </location>
</feature>
<evidence type="ECO:0000256" key="7">
    <source>
        <dbReference type="ARBA" id="ARBA00022989"/>
    </source>
</evidence>
<dbReference type="NCBIfam" id="TIGR01726">
    <property type="entry name" value="HEQRo_perm_3TM"/>
    <property type="match status" value="1"/>
</dbReference>
<dbReference type="EMBL" id="JAGJCF010000006">
    <property type="protein sequence ID" value="MBP0616261.1"/>
    <property type="molecule type" value="Genomic_DNA"/>
</dbReference>
<dbReference type="InterPro" id="IPR010065">
    <property type="entry name" value="AA_ABC_transptr_permease_3TM"/>
</dbReference>
<dbReference type="PROSITE" id="PS50928">
    <property type="entry name" value="ABC_TM1"/>
    <property type="match status" value="1"/>
</dbReference>
<evidence type="ECO:0000256" key="2">
    <source>
        <dbReference type="ARBA" id="ARBA00010072"/>
    </source>
</evidence>
<comment type="caution">
    <text evidence="11">The sequence shown here is derived from an EMBL/GenBank/DDBJ whole genome shotgun (WGS) entry which is preliminary data.</text>
</comment>
<dbReference type="InterPro" id="IPR000515">
    <property type="entry name" value="MetI-like"/>
</dbReference>
<evidence type="ECO:0000256" key="8">
    <source>
        <dbReference type="ARBA" id="ARBA00023136"/>
    </source>
</evidence>
<feature type="transmembrane region" description="Helical" evidence="9">
    <location>
        <begin position="265"/>
        <end position="284"/>
    </location>
</feature>
<proteinExistence type="inferred from homology"/>
<dbReference type="InterPro" id="IPR043429">
    <property type="entry name" value="ArtM/GltK/GlnP/TcyL/YhdX-like"/>
</dbReference>
<dbReference type="PANTHER" id="PTHR30614">
    <property type="entry name" value="MEMBRANE COMPONENT OF AMINO ACID ABC TRANSPORTER"/>
    <property type="match status" value="1"/>
</dbReference>
<keyword evidence="5 9" id="KW-0812">Transmembrane</keyword>
<feature type="domain" description="ABC transmembrane type-1" evidence="10">
    <location>
        <begin position="92"/>
        <end position="384"/>
    </location>
</feature>
<gene>
    <name evidence="11" type="ORF">J6595_11775</name>
</gene>
<organism evidence="11 12">
    <name type="scientific">Jiella mangrovi</name>
    <dbReference type="NCBI Taxonomy" id="2821407"/>
    <lineage>
        <taxon>Bacteria</taxon>
        <taxon>Pseudomonadati</taxon>
        <taxon>Pseudomonadota</taxon>
        <taxon>Alphaproteobacteria</taxon>
        <taxon>Hyphomicrobiales</taxon>
        <taxon>Aurantimonadaceae</taxon>
        <taxon>Jiella</taxon>
    </lineage>
</organism>
<keyword evidence="12" id="KW-1185">Reference proteome</keyword>